<dbReference type="RefSeq" id="WP_218546623.1">
    <property type="nucleotide sequence ID" value="NZ_JAGSPD010000009.1"/>
</dbReference>
<evidence type="ECO:0008006" key="3">
    <source>
        <dbReference type="Google" id="ProtNLM"/>
    </source>
</evidence>
<protein>
    <recommendedName>
        <fullName evidence="3">YD repeat-containing protein</fullName>
    </recommendedName>
</protein>
<organism evidence="1 2">
    <name type="scientific">Winogradskyella luteola</name>
    <dbReference type="NCBI Taxonomy" id="2828330"/>
    <lineage>
        <taxon>Bacteria</taxon>
        <taxon>Pseudomonadati</taxon>
        <taxon>Bacteroidota</taxon>
        <taxon>Flavobacteriia</taxon>
        <taxon>Flavobacteriales</taxon>
        <taxon>Flavobacteriaceae</taxon>
        <taxon>Winogradskyella</taxon>
    </lineage>
</organism>
<dbReference type="EMBL" id="JAGSPD010000009">
    <property type="protein sequence ID" value="MBV7269782.1"/>
    <property type="molecule type" value="Genomic_DNA"/>
</dbReference>
<comment type="caution">
    <text evidence="1">The sequence shown here is derived from an EMBL/GenBank/DDBJ whole genome shotgun (WGS) entry which is preliminary data.</text>
</comment>
<name>A0A9X1JSM1_9FLAO</name>
<evidence type="ECO:0000313" key="2">
    <source>
        <dbReference type="Proteomes" id="UP001138894"/>
    </source>
</evidence>
<proteinExistence type="predicted"/>
<dbReference type="Proteomes" id="UP001138894">
    <property type="component" value="Unassembled WGS sequence"/>
</dbReference>
<dbReference type="AlphaFoldDB" id="A0A9X1JSM1"/>
<keyword evidence="2" id="KW-1185">Reference proteome</keyword>
<sequence>MKKFPNPLPLHIFSIKSIRILLFKLNQKNISHYAGQLLSILLLLNGIIATAQNDFDNAFTLPEITRPSPTVATLMKFEEVDLNHYTGQPNISIPLFQKSIYGLNYNLALHYQSSGIRVNEQSGWVGKGWALETGGVISRSVVGLPDEIDLRSFSNGYYGVNHNGFHDLWDMDGSYWIEDPNTGDNMINSSNYDVNGNLIQNSDAYNLRAFYYNALWANQYKTDYQRDIYQFNFFGHTGRFIFVKENGQLVPKIIGNDSKLKIEVFYKTTSINGYPEVIDYFQITDTNGFVYFFDVIEETTKIDYSISYPQKGGPVAPVSPQIPLPKFRSAWKLSQVQSPQGNNLISIDYDDFVEIPQVEANLKKNQILSPLTVGFGDQCKTNSWYSSLEPLYVRSSQILEINSKKVKQITFADGIAVEFKATSEHPEYQGGAQLNEINIYDFANTINKSYDFTYDSYM</sequence>
<accession>A0A9X1JSM1</accession>
<gene>
    <name evidence="1" type="ORF">KCG49_11350</name>
</gene>
<reference evidence="1" key="1">
    <citation type="submission" date="2021-04" db="EMBL/GenBank/DDBJ databases">
        <authorList>
            <person name="Pira H."/>
            <person name="Risdian C."/>
            <person name="Wink J."/>
        </authorList>
    </citation>
    <scope>NUCLEOTIDE SEQUENCE</scope>
    <source>
        <strain evidence="1">WHY3</strain>
    </source>
</reference>
<evidence type="ECO:0000313" key="1">
    <source>
        <dbReference type="EMBL" id="MBV7269782.1"/>
    </source>
</evidence>